<dbReference type="Pfam" id="PF07714">
    <property type="entry name" value="PK_Tyr_Ser-Thr"/>
    <property type="match status" value="1"/>
</dbReference>
<evidence type="ECO:0000313" key="10">
    <source>
        <dbReference type="EMBL" id="EFJ08648.1"/>
    </source>
</evidence>
<evidence type="ECO:0000256" key="6">
    <source>
        <dbReference type="ARBA" id="ARBA00022840"/>
    </source>
</evidence>
<evidence type="ECO:0000313" key="11">
    <source>
        <dbReference type="Proteomes" id="UP000001514"/>
    </source>
</evidence>
<dbReference type="Gene3D" id="3.30.200.20">
    <property type="entry name" value="Phosphorylase Kinase, domain 1"/>
    <property type="match status" value="1"/>
</dbReference>
<dbReference type="GO" id="GO:0005886">
    <property type="term" value="C:plasma membrane"/>
    <property type="evidence" value="ECO:0000318"/>
    <property type="project" value="GO_Central"/>
</dbReference>
<evidence type="ECO:0000256" key="2">
    <source>
        <dbReference type="ARBA" id="ARBA00022527"/>
    </source>
</evidence>
<proteinExistence type="predicted"/>
<sequence>GRGGTSTVYKGFLQNTPTSRIEVAVKDLQSNSPDHEAEQQFREELNMISRVRHQNLVALQGWCHEHDKLLLVYECMSKGSLDKVLFTSASGSTNPLSWNQRFNIIRCVAEALRYLHEGLEKRIVHRDIKAANVLLDERMTAKVGDFGLARLMQHTIGSQTMTRAGTFGYI</sequence>
<evidence type="ECO:0000259" key="9">
    <source>
        <dbReference type="PROSITE" id="PS50011"/>
    </source>
</evidence>
<keyword evidence="2" id="KW-0723">Serine/threonine-protein kinase</keyword>
<comment type="catalytic activity">
    <reaction evidence="8">
        <text>L-seryl-[protein] + ATP = O-phospho-L-seryl-[protein] + ADP + H(+)</text>
        <dbReference type="Rhea" id="RHEA:17989"/>
        <dbReference type="Rhea" id="RHEA-COMP:9863"/>
        <dbReference type="Rhea" id="RHEA-COMP:11604"/>
        <dbReference type="ChEBI" id="CHEBI:15378"/>
        <dbReference type="ChEBI" id="CHEBI:29999"/>
        <dbReference type="ChEBI" id="CHEBI:30616"/>
        <dbReference type="ChEBI" id="CHEBI:83421"/>
        <dbReference type="ChEBI" id="CHEBI:456216"/>
        <dbReference type="EC" id="2.7.11.1"/>
    </reaction>
</comment>
<dbReference type="Gene3D" id="1.10.510.10">
    <property type="entry name" value="Transferase(Phosphotransferase) domain 1"/>
    <property type="match status" value="1"/>
</dbReference>
<dbReference type="AlphaFoldDB" id="D8T3R5"/>
<dbReference type="GO" id="GO:0005524">
    <property type="term" value="F:ATP binding"/>
    <property type="evidence" value="ECO:0007669"/>
    <property type="project" value="UniProtKB-KW"/>
</dbReference>
<dbReference type="GO" id="GO:0004674">
    <property type="term" value="F:protein serine/threonine kinase activity"/>
    <property type="evidence" value="ECO:0007669"/>
    <property type="project" value="UniProtKB-KW"/>
</dbReference>
<comment type="catalytic activity">
    <reaction evidence="7">
        <text>L-threonyl-[protein] + ATP = O-phospho-L-threonyl-[protein] + ADP + H(+)</text>
        <dbReference type="Rhea" id="RHEA:46608"/>
        <dbReference type="Rhea" id="RHEA-COMP:11060"/>
        <dbReference type="Rhea" id="RHEA-COMP:11605"/>
        <dbReference type="ChEBI" id="CHEBI:15378"/>
        <dbReference type="ChEBI" id="CHEBI:30013"/>
        <dbReference type="ChEBI" id="CHEBI:30616"/>
        <dbReference type="ChEBI" id="CHEBI:61977"/>
        <dbReference type="ChEBI" id="CHEBI:456216"/>
        <dbReference type="EC" id="2.7.11.1"/>
    </reaction>
</comment>
<keyword evidence="3" id="KW-0808">Transferase</keyword>
<keyword evidence="6" id="KW-0067">ATP-binding</keyword>
<dbReference type="PANTHER" id="PTHR27007">
    <property type="match status" value="1"/>
</dbReference>
<dbReference type="EC" id="2.7.11.1" evidence="1"/>
<evidence type="ECO:0000256" key="3">
    <source>
        <dbReference type="ARBA" id="ARBA00022679"/>
    </source>
</evidence>
<dbReference type="SUPFAM" id="SSF56112">
    <property type="entry name" value="Protein kinase-like (PK-like)"/>
    <property type="match status" value="1"/>
</dbReference>
<dbReference type="InterPro" id="IPR008271">
    <property type="entry name" value="Ser/Thr_kinase_AS"/>
</dbReference>
<accession>D8T3R5</accession>
<dbReference type="InterPro" id="IPR050528">
    <property type="entry name" value="L-type_Lectin-RKs"/>
</dbReference>
<dbReference type="FunFam" id="1.10.510.10:FF:001023">
    <property type="entry name" value="Os07g0541700 protein"/>
    <property type="match status" value="1"/>
</dbReference>
<keyword evidence="4" id="KW-0547">Nucleotide-binding</keyword>
<dbReference type="HOGENOM" id="CLU_000288_21_7_1"/>
<reference evidence="10 11" key="1">
    <citation type="journal article" date="2011" name="Science">
        <title>The Selaginella genome identifies genetic changes associated with the evolution of vascular plants.</title>
        <authorList>
            <person name="Banks J.A."/>
            <person name="Nishiyama T."/>
            <person name="Hasebe M."/>
            <person name="Bowman J.L."/>
            <person name="Gribskov M."/>
            <person name="dePamphilis C."/>
            <person name="Albert V.A."/>
            <person name="Aono N."/>
            <person name="Aoyama T."/>
            <person name="Ambrose B.A."/>
            <person name="Ashton N.W."/>
            <person name="Axtell M.J."/>
            <person name="Barker E."/>
            <person name="Barker M.S."/>
            <person name="Bennetzen J.L."/>
            <person name="Bonawitz N.D."/>
            <person name="Chapple C."/>
            <person name="Cheng C."/>
            <person name="Correa L.G."/>
            <person name="Dacre M."/>
            <person name="DeBarry J."/>
            <person name="Dreyer I."/>
            <person name="Elias M."/>
            <person name="Engstrom E.M."/>
            <person name="Estelle M."/>
            <person name="Feng L."/>
            <person name="Finet C."/>
            <person name="Floyd S.K."/>
            <person name="Frommer W.B."/>
            <person name="Fujita T."/>
            <person name="Gramzow L."/>
            <person name="Gutensohn M."/>
            <person name="Harholt J."/>
            <person name="Hattori M."/>
            <person name="Heyl A."/>
            <person name="Hirai T."/>
            <person name="Hiwatashi Y."/>
            <person name="Ishikawa M."/>
            <person name="Iwata M."/>
            <person name="Karol K.G."/>
            <person name="Koehler B."/>
            <person name="Kolukisaoglu U."/>
            <person name="Kubo M."/>
            <person name="Kurata T."/>
            <person name="Lalonde S."/>
            <person name="Li K."/>
            <person name="Li Y."/>
            <person name="Litt A."/>
            <person name="Lyons E."/>
            <person name="Manning G."/>
            <person name="Maruyama T."/>
            <person name="Michael T.P."/>
            <person name="Mikami K."/>
            <person name="Miyazaki S."/>
            <person name="Morinaga S."/>
            <person name="Murata T."/>
            <person name="Mueller-Roeber B."/>
            <person name="Nelson D.R."/>
            <person name="Obara M."/>
            <person name="Oguri Y."/>
            <person name="Olmstead R.G."/>
            <person name="Onodera N."/>
            <person name="Petersen B.L."/>
            <person name="Pils B."/>
            <person name="Prigge M."/>
            <person name="Rensing S.A."/>
            <person name="Riano-Pachon D.M."/>
            <person name="Roberts A.W."/>
            <person name="Sato Y."/>
            <person name="Scheller H.V."/>
            <person name="Schulz B."/>
            <person name="Schulz C."/>
            <person name="Shakirov E.V."/>
            <person name="Shibagaki N."/>
            <person name="Shinohara N."/>
            <person name="Shippen D.E."/>
            <person name="Soerensen I."/>
            <person name="Sotooka R."/>
            <person name="Sugimoto N."/>
            <person name="Sugita M."/>
            <person name="Sumikawa N."/>
            <person name="Tanurdzic M."/>
            <person name="Theissen G."/>
            <person name="Ulvskov P."/>
            <person name="Wakazuki S."/>
            <person name="Weng J.K."/>
            <person name="Willats W.W."/>
            <person name="Wipf D."/>
            <person name="Wolf P.G."/>
            <person name="Yang L."/>
            <person name="Zimmer A.D."/>
            <person name="Zhu Q."/>
            <person name="Mitros T."/>
            <person name="Hellsten U."/>
            <person name="Loque D."/>
            <person name="Otillar R."/>
            <person name="Salamov A."/>
            <person name="Schmutz J."/>
            <person name="Shapiro H."/>
            <person name="Lindquist E."/>
            <person name="Lucas S."/>
            <person name="Rokhsar D."/>
            <person name="Grigoriev I.V."/>
        </authorList>
    </citation>
    <scope>NUCLEOTIDE SEQUENCE [LARGE SCALE GENOMIC DNA]</scope>
</reference>
<evidence type="ECO:0000256" key="5">
    <source>
        <dbReference type="ARBA" id="ARBA00022777"/>
    </source>
</evidence>
<protein>
    <recommendedName>
        <fullName evidence="1">non-specific serine/threonine protein kinase</fullName>
        <ecNumber evidence="1">2.7.11.1</ecNumber>
    </recommendedName>
</protein>
<evidence type="ECO:0000256" key="7">
    <source>
        <dbReference type="ARBA" id="ARBA00047899"/>
    </source>
</evidence>
<gene>
    <name evidence="10" type="ORF">SELMODRAFT_17870</name>
</gene>
<dbReference type="Proteomes" id="UP000001514">
    <property type="component" value="Unassembled WGS sequence"/>
</dbReference>
<dbReference type="InterPro" id="IPR000719">
    <property type="entry name" value="Prot_kinase_dom"/>
</dbReference>
<evidence type="ECO:0000256" key="4">
    <source>
        <dbReference type="ARBA" id="ARBA00022741"/>
    </source>
</evidence>
<organism evidence="11">
    <name type="scientific">Selaginella moellendorffii</name>
    <name type="common">Spikemoss</name>
    <dbReference type="NCBI Taxonomy" id="88036"/>
    <lineage>
        <taxon>Eukaryota</taxon>
        <taxon>Viridiplantae</taxon>
        <taxon>Streptophyta</taxon>
        <taxon>Embryophyta</taxon>
        <taxon>Tracheophyta</taxon>
        <taxon>Lycopodiopsida</taxon>
        <taxon>Selaginellales</taxon>
        <taxon>Selaginellaceae</taxon>
        <taxon>Selaginella</taxon>
    </lineage>
</organism>
<name>D8T3R5_SELML</name>
<dbReference type="GO" id="GO:0051707">
    <property type="term" value="P:response to other organism"/>
    <property type="evidence" value="ECO:0007669"/>
    <property type="project" value="UniProtKB-ARBA"/>
</dbReference>
<dbReference type="Gramene" id="EFJ08648">
    <property type="protein sequence ID" value="EFJ08648"/>
    <property type="gene ID" value="SELMODRAFT_17870"/>
</dbReference>
<dbReference type="PROSITE" id="PS00108">
    <property type="entry name" value="PROTEIN_KINASE_ST"/>
    <property type="match status" value="1"/>
</dbReference>
<evidence type="ECO:0000256" key="8">
    <source>
        <dbReference type="ARBA" id="ARBA00048679"/>
    </source>
</evidence>
<keyword evidence="5" id="KW-0418">Kinase</keyword>
<dbReference type="PROSITE" id="PS50011">
    <property type="entry name" value="PROTEIN_KINASE_DOM"/>
    <property type="match status" value="1"/>
</dbReference>
<keyword evidence="11" id="KW-1185">Reference proteome</keyword>
<feature type="domain" description="Protein kinase" evidence="9">
    <location>
        <begin position="1"/>
        <end position="170"/>
    </location>
</feature>
<dbReference type="SMART" id="SM00220">
    <property type="entry name" value="S_TKc"/>
    <property type="match status" value="1"/>
</dbReference>
<dbReference type="InterPro" id="IPR011009">
    <property type="entry name" value="Kinase-like_dom_sf"/>
</dbReference>
<dbReference type="KEGG" id="smo:SELMODRAFT_17870"/>
<feature type="non-terminal residue" evidence="10">
    <location>
        <position position="170"/>
    </location>
</feature>
<dbReference type="InParanoid" id="D8T3R5"/>
<dbReference type="EMBL" id="GL377671">
    <property type="protein sequence ID" value="EFJ08648.1"/>
    <property type="molecule type" value="Genomic_DNA"/>
</dbReference>
<evidence type="ECO:0000256" key="1">
    <source>
        <dbReference type="ARBA" id="ARBA00012513"/>
    </source>
</evidence>
<dbReference type="InterPro" id="IPR001245">
    <property type="entry name" value="Ser-Thr/Tyr_kinase_cat_dom"/>
</dbReference>
<feature type="non-terminal residue" evidence="10">
    <location>
        <position position="1"/>
    </location>
</feature>